<feature type="region of interest" description="Disordered" evidence="1">
    <location>
        <begin position="1"/>
        <end position="21"/>
    </location>
</feature>
<evidence type="ECO:0000313" key="4">
    <source>
        <dbReference type="Proteomes" id="UP000292423"/>
    </source>
</evidence>
<proteinExistence type="predicted"/>
<organism evidence="3 4">
    <name type="scientific">Fluviicoccus keumensis</name>
    <dbReference type="NCBI Taxonomy" id="1435465"/>
    <lineage>
        <taxon>Bacteria</taxon>
        <taxon>Pseudomonadati</taxon>
        <taxon>Pseudomonadota</taxon>
        <taxon>Gammaproteobacteria</taxon>
        <taxon>Moraxellales</taxon>
        <taxon>Moraxellaceae</taxon>
        <taxon>Fluviicoccus</taxon>
    </lineage>
</organism>
<dbReference type="OrthoDB" id="6198573at2"/>
<keyword evidence="4" id="KW-1185">Reference proteome</keyword>
<reference evidence="3 4" key="1">
    <citation type="submission" date="2019-02" db="EMBL/GenBank/DDBJ databases">
        <title>Genomic Encyclopedia of Type Strains, Phase IV (KMG-IV): sequencing the most valuable type-strain genomes for metagenomic binning, comparative biology and taxonomic classification.</title>
        <authorList>
            <person name="Goeker M."/>
        </authorList>
    </citation>
    <scope>NUCLEOTIDE SEQUENCE [LARGE SCALE GENOMIC DNA]</scope>
    <source>
        <strain evidence="3 4">DSM 105135</strain>
    </source>
</reference>
<gene>
    <name evidence="3" type="ORF">EV700_1557</name>
</gene>
<evidence type="ECO:0000256" key="1">
    <source>
        <dbReference type="SAM" id="MobiDB-lite"/>
    </source>
</evidence>
<sequence length="125" mass="13204">MDPDNPNTNPNPAPESSTELTPGQKTALNWAILAFGFAVFFHIFNTSYMVRHAGFFAKAFSVIVATGMGTIGALIGDGIRKFAMPDAMLTSGMGETIKAKLFWKIGPQLIGLFLGIAIGAALVLG</sequence>
<dbReference type="AlphaFoldDB" id="A0A4Q7ZAL4"/>
<evidence type="ECO:0000313" key="3">
    <source>
        <dbReference type="EMBL" id="RZU47164.1"/>
    </source>
</evidence>
<keyword evidence="2" id="KW-0812">Transmembrane</keyword>
<name>A0A4Q7ZAL4_9GAMM</name>
<feature type="compositionally biased region" description="Low complexity" evidence="1">
    <location>
        <begin position="1"/>
        <end position="10"/>
    </location>
</feature>
<keyword evidence="2" id="KW-1133">Transmembrane helix</keyword>
<dbReference type="RefSeq" id="WP_130412414.1">
    <property type="nucleotide sequence ID" value="NZ_SHKX01000011.1"/>
</dbReference>
<comment type="caution">
    <text evidence="3">The sequence shown here is derived from an EMBL/GenBank/DDBJ whole genome shotgun (WGS) entry which is preliminary data.</text>
</comment>
<feature type="transmembrane region" description="Helical" evidence="2">
    <location>
        <begin position="56"/>
        <end position="75"/>
    </location>
</feature>
<keyword evidence="2" id="KW-0472">Membrane</keyword>
<accession>A0A4Q7ZAL4</accession>
<feature type="transmembrane region" description="Helical" evidence="2">
    <location>
        <begin position="27"/>
        <end position="44"/>
    </location>
</feature>
<protein>
    <submittedName>
        <fullName evidence="3">Uncharacterized protein</fullName>
    </submittedName>
</protein>
<dbReference type="EMBL" id="SHKX01000011">
    <property type="protein sequence ID" value="RZU47164.1"/>
    <property type="molecule type" value="Genomic_DNA"/>
</dbReference>
<dbReference type="Proteomes" id="UP000292423">
    <property type="component" value="Unassembled WGS sequence"/>
</dbReference>
<feature type="transmembrane region" description="Helical" evidence="2">
    <location>
        <begin position="105"/>
        <end position="124"/>
    </location>
</feature>
<evidence type="ECO:0000256" key="2">
    <source>
        <dbReference type="SAM" id="Phobius"/>
    </source>
</evidence>